<evidence type="ECO:0000313" key="2">
    <source>
        <dbReference type="Proteomes" id="UP001152798"/>
    </source>
</evidence>
<reference evidence="1" key="1">
    <citation type="submission" date="2022-01" db="EMBL/GenBank/DDBJ databases">
        <authorList>
            <person name="King R."/>
        </authorList>
    </citation>
    <scope>NUCLEOTIDE SEQUENCE</scope>
</reference>
<dbReference type="AlphaFoldDB" id="A0A9P0HR16"/>
<protein>
    <submittedName>
        <fullName evidence="1">Uncharacterized protein</fullName>
    </submittedName>
</protein>
<dbReference type="EMBL" id="OV725082">
    <property type="protein sequence ID" value="CAH1406724.1"/>
    <property type="molecule type" value="Genomic_DNA"/>
</dbReference>
<accession>A0A9P0HR16</accession>
<organism evidence="1 2">
    <name type="scientific">Nezara viridula</name>
    <name type="common">Southern green stink bug</name>
    <name type="synonym">Cimex viridulus</name>
    <dbReference type="NCBI Taxonomy" id="85310"/>
    <lineage>
        <taxon>Eukaryota</taxon>
        <taxon>Metazoa</taxon>
        <taxon>Ecdysozoa</taxon>
        <taxon>Arthropoda</taxon>
        <taxon>Hexapoda</taxon>
        <taxon>Insecta</taxon>
        <taxon>Pterygota</taxon>
        <taxon>Neoptera</taxon>
        <taxon>Paraneoptera</taxon>
        <taxon>Hemiptera</taxon>
        <taxon>Heteroptera</taxon>
        <taxon>Panheteroptera</taxon>
        <taxon>Pentatomomorpha</taxon>
        <taxon>Pentatomoidea</taxon>
        <taxon>Pentatomidae</taxon>
        <taxon>Pentatominae</taxon>
        <taxon>Nezara</taxon>
    </lineage>
</organism>
<keyword evidence="2" id="KW-1185">Reference proteome</keyword>
<gene>
    <name evidence="1" type="ORF">NEZAVI_LOCUS14602</name>
</gene>
<dbReference type="Proteomes" id="UP001152798">
    <property type="component" value="Chromosome 6"/>
</dbReference>
<evidence type="ECO:0000313" key="1">
    <source>
        <dbReference type="EMBL" id="CAH1406724.1"/>
    </source>
</evidence>
<name>A0A9P0HR16_NEZVI</name>
<proteinExistence type="predicted"/>
<sequence length="138" mass="16568">MLCAMLEYTEYVISLVTEHFDRRENLSYTLVPSSKYCLWTDVSSYSNIFFRVLHHHVIHSLEIRHGMKRKKTADTEFPILPSETISRVLEPEHEEDDDPWDYSSPPLPFSNTDLWYKYRDTFTTYSLPLRREDWNDRG</sequence>